<dbReference type="PROSITE" id="PS51094">
    <property type="entry name" value="PTS_EIIA_TYPE_2"/>
    <property type="match status" value="1"/>
</dbReference>
<accession>C0CYQ2</accession>
<evidence type="ECO:0000256" key="1">
    <source>
        <dbReference type="ARBA" id="ARBA00022737"/>
    </source>
</evidence>
<gene>
    <name evidence="7" type="ORF">CLOSTASPAR_02129</name>
</gene>
<dbReference type="PANTHER" id="PTHR30185:SF18">
    <property type="entry name" value="TRANSCRIPTIONAL REGULATOR MTLR"/>
    <property type="match status" value="1"/>
</dbReference>
<feature type="domain" description="PRD" evidence="6">
    <location>
        <begin position="174"/>
        <end position="278"/>
    </location>
</feature>
<keyword evidence="2" id="KW-0805">Transcription regulation</keyword>
<feature type="domain" description="PTS EIIA type-2" evidence="5">
    <location>
        <begin position="498"/>
        <end position="636"/>
    </location>
</feature>
<keyword evidence="8" id="KW-1185">Reference proteome</keyword>
<evidence type="ECO:0000256" key="4">
    <source>
        <dbReference type="ARBA" id="ARBA00023163"/>
    </source>
</evidence>
<dbReference type="HOGENOM" id="CLU_013442_5_2_9"/>
<dbReference type="Gene3D" id="1.10.1790.10">
    <property type="entry name" value="PRD domain"/>
    <property type="match status" value="2"/>
</dbReference>
<evidence type="ECO:0000256" key="3">
    <source>
        <dbReference type="ARBA" id="ARBA00023159"/>
    </source>
</evidence>
<name>C0CYQ2_9FIRM</name>
<evidence type="ECO:0000259" key="5">
    <source>
        <dbReference type="PROSITE" id="PS51094"/>
    </source>
</evidence>
<dbReference type="Gene3D" id="3.40.930.10">
    <property type="entry name" value="Mannitol-specific EII, Chain A"/>
    <property type="match status" value="1"/>
</dbReference>
<comment type="caution">
    <text evidence="7">The sequence shown here is derived from an EMBL/GenBank/DDBJ whole genome shotgun (WGS) entry which is preliminary data.</text>
</comment>
<dbReference type="InterPro" id="IPR016152">
    <property type="entry name" value="PTrfase/Anion_transptr"/>
</dbReference>
<proteinExistence type="predicted"/>
<dbReference type="InterPro" id="IPR050661">
    <property type="entry name" value="BglG_antiterminators"/>
</dbReference>
<evidence type="ECO:0000313" key="7">
    <source>
        <dbReference type="EMBL" id="EEG55793.1"/>
    </source>
</evidence>
<dbReference type="InterPro" id="IPR011608">
    <property type="entry name" value="PRD"/>
</dbReference>
<protein>
    <submittedName>
        <fullName evidence="7">PRD domain protein</fullName>
    </submittedName>
</protein>
<dbReference type="PROSITE" id="PS51372">
    <property type="entry name" value="PRD_2"/>
    <property type="match status" value="2"/>
</dbReference>
<dbReference type="InterPro" id="IPR002178">
    <property type="entry name" value="PTS_EIIA_type-2_dom"/>
</dbReference>
<dbReference type="Pfam" id="PF00874">
    <property type="entry name" value="PRD"/>
    <property type="match status" value="2"/>
</dbReference>
<dbReference type="PANTHER" id="PTHR30185">
    <property type="entry name" value="CRYPTIC BETA-GLUCOSIDE BGL OPERON ANTITERMINATOR"/>
    <property type="match status" value="1"/>
</dbReference>
<dbReference type="InterPro" id="IPR007737">
    <property type="entry name" value="Mga_HTH"/>
</dbReference>
<dbReference type="SUPFAM" id="SSF63520">
    <property type="entry name" value="PTS-regulatory domain, PRD"/>
    <property type="match status" value="2"/>
</dbReference>
<evidence type="ECO:0000313" key="8">
    <source>
        <dbReference type="Proteomes" id="UP000004756"/>
    </source>
</evidence>
<reference evidence="7 8" key="1">
    <citation type="submission" date="2009-01" db="EMBL/GenBank/DDBJ databases">
        <authorList>
            <person name="Fulton L."/>
            <person name="Clifton S."/>
            <person name="Fulton B."/>
            <person name="Xu J."/>
            <person name="Minx P."/>
            <person name="Pepin K.H."/>
            <person name="Johnson M."/>
            <person name="Bhonagiri V."/>
            <person name="Nash W.E."/>
            <person name="Mardis E.R."/>
            <person name="Wilson R.K."/>
        </authorList>
    </citation>
    <scope>NUCLEOTIDE SEQUENCE [LARGE SCALE GENOMIC DNA]</scope>
    <source>
        <strain evidence="7 8">DSM 15981</strain>
    </source>
</reference>
<sequence length="639" mass="74381">MDMKPKMIKLIRILSDYTEFVTASSLAANMDVSTRSIKSYIQEINSVYPEAIESSREGYRIDKQAARRILEESGTHIPQSSQERIVYIINSLIKSDTSVNTYDLCDEMFISYSTIKNDLQAVKSKLRKYDLQLNNNHDNLTVSGLEKNKRRLLSSILYDESNVNFVNLETIQNIFPEIEIELIKDSLLEIFDRFHYFVNDYSLINLVLHITIAIDRIRNRNVNTEDIRDMPPISCHEYELARGIARKIEQDFRIEYNQAEVYELALLLISRATAIDYQSITVSNLADFITPECLALVRELISDVNSYYYIDLTEPEFLIRFALHIRNLLQRSKNNYFSRNPLTEEIKTSCPLIYDVSVCLSSTIKERTGISINDDEIAYIAFHLGSTLEAQKNLSEKVTAALYCPSYYDTNVKLTDTISRHFSSELLITNIFTEERELEKTGKNDLVLSTVPLNSVIQLPLLQISPFFTEKDVQSLRRQLTEIKTNKRRKQFREYLEYLIVPEFFERRDDLTDYDQVVRHMVVKMVSMGYVDEDFEQDIRAREQLSATAFQDFAIPHAMKMRAHKTGINVLISDTPVKWGDKQVRIVLMLCFNRDERFIFNEIFEPLTMVLSSRENVKRLVQAGDYQEFIGMLAGFMEF</sequence>
<organism evidence="7 8">
    <name type="scientific">[Clostridium] asparagiforme DSM 15981</name>
    <dbReference type="NCBI Taxonomy" id="518636"/>
    <lineage>
        <taxon>Bacteria</taxon>
        <taxon>Bacillati</taxon>
        <taxon>Bacillota</taxon>
        <taxon>Clostridia</taxon>
        <taxon>Lachnospirales</taxon>
        <taxon>Lachnospiraceae</taxon>
        <taxon>Enterocloster</taxon>
    </lineage>
</organism>
<dbReference type="Gene3D" id="1.10.10.10">
    <property type="entry name" value="Winged helix-like DNA-binding domain superfamily/Winged helix DNA-binding domain"/>
    <property type="match status" value="2"/>
</dbReference>
<feature type="domain" description="PRD" evidence="6">
    <location>
        <begin position="288"/>
        <end position="394"/>
    </location>
</feature>
<dbReference type="InterPro" id="IPR036634">
    <property type="entry name" value="PRD_sf"/>
</dbReference>
<dbReference type="Pfam" id="PF05043">
    <property type="entry name" value="Mga"/>
    <property type="match status" value="1"/>
</dbReference>
<dbReference type="GO" id="GO:0006355">
    <property type="term" value="P:regulation of DNA-templated transcription"/>
    <property type="evidence" value="ECO:0007669"/>
    <property type="project" value="InterPro"/>
</dbReference>
<dbReference type="SUPFAM" id="SSF55804">
    <property type="entry name" value="Phoshotransferase/anion transport protein"/>
    <property type="match status" value="1"/>
</dbReference>
<dbReference type="Proteomes" id="UP000004756">
    <property type="component" value="Unassembled WGS sequence"/>
</dbReference>
<dbReference type="InterPro" id="IPR013196">
    <property type="entry name" value="HTH_11"/>
</dbReference>
<dbReference type="EMBL" id="ACCJ01000121">
    <property type="protein sequence ID" value="EEG55793.1"/>
    <property type="molecule type" value="Genomic_DNA"/>
</dbReference>
<dbReference type="Pfam" id="PF00359">
    <property type="entry name" value="PTS_EIIA_2"/>
    <property type="match status" value="1"/>
</dbReference>
<dbReference type="InterPro" id="IPR036388">
    <property type="entry name" value="WH-like_DNA-bd_sf"/>
</dbReference>
<dbReference type="Pfam" id="PF08279">
    <property type="entry name" value="HTH_11"/>
    <property type="match status" value="1"/>
</dbReference>
<evidence type="ECO:0000259" key="6">
    <source>
        <dbReference type="PROSITE" id="PS51372"/>
    </source>
</evidence>
<evidence type="ECO:0000256" key="2">
    <source>
        <dbReference type="ARBA" id="ARBA00023015"/>
    </source>
</evidence>
<dbReference type="AlphaFoldDB" id="C0CYQ2"/>
<dbReference type="Gene3D" id="3.40.50.2300">
    <property type="match status" value="1"/>
</dbReference>
<keyword evidence="3" id="KW-0010">Activator</keyword>
<keyword evidence="4" id="KW-0804">Transcription</keyword>
<reference evidence="7 8" key="2">
    <citation type="submission" date="2009-02" db="EMBL/GenBank/DDBJ databases">
        <title>Draft genome sequence of Clostridium asparagiforme (DSM 15981).</title>
        <authorList>
            <person name="Sudarsanam P."/>
            <person name="Ley R."/>
            <person name="Guruge J."/>
            <person name="Turnbaugh P.J."/>
            <person name="Mahowald M."/>
            <person name="Liep D."/>
            <person name="Gordon J."/>
        </authorList>
    </citation>
    <scope>NUCLEOTIDE SEQUENCE [LARGE SCALE GENOMIC DNA]</scope>
    <source>
        <strain evidence="7 8">DSM 15981</strain>
    </source>
</reference>
<keyword evidence="1" id="KW-0677">Repeat</keyword>